<organism evidence="1 2">
    <name type="scientific">Leptospira noguchii serovar Panama str. CZ214</name>
    <dbReference type="NCBI Taxonomy" id="1001595"/>
    <lineage>
        <taxon>Bacteria</taxon>
        <taxon>Pseudomonadati</taxon>
        <taxon>Spirochaetota</taxon>
        <taxon>Spirochaetia</taxon>
        <taxon>Leptospirales</taxon>
        <taxon>Leptospiraceae</taxon>
        <taxon>Leptospira</taxon>
    </lineage>
</organism>
<evidence type="ECO:0000313" key="2">
    <source>
        <dbReference type="Proteomes" id="UP000015442"/>
    </source>
</evidence>
<reference evidence="1 2" key="1">
    <citation type="submission" date="2013-05" db="EMBL/GenBank/DDBJ databases">
        <authorList>
            <person name="Harkins D.M."/>
            <person name="Durkin A.S."/>
            <person name="Brinkac L.M."/>
            <person name="Haft D.H."/>
            <person name="Selengut J.D."/>
            <person name="Sanka R."/>
            <person name="DePew J."/>
            <person name="Purushe J."/>
            <person name="Hartskeerl R.A."/>
            <person name="Ahmed A."/>
            <person name="van der Linden H."/>
            <person name="Goris M.G.A."/>
            <person name="Vinetz J.M."/>
            <person name="Sutton G.G."/>
            <person name="Nierman W.C."/>
            <person name="Fouts D.E."/>
        </authorList>
    </citation>
    <scope>NUCLEOTIDE SEQUENCE [LARGE SCALE GENOMIC DNA]</scope>
    <source>
        <strain evidence="1 2">CZ214</strain>
    </source>
</reference>
<name>T0FIR2_9LEPT</name>
<sequence length="47" mass="5861">MPIQFQTKIFTFKRNISIYNFQKIRSLEFTFSLSYKQHNRLRVKHPK</sequence>
<proteinExistence type="predicted"/>
<evidence type="ECO:0000313" key="1">
    <source>
        <dbReference type="EMBL" id="EQA73228.1"/>
    </source>
</evidence>
<gene>
    <name evidence="1" type="ORF">LEP1GSC059_1594</name>
</gene>
<accession>T0FIR2</accession>
<dbReference type="EMBL" id="AKWY02000006">
    <property type="protein sequence ID" value="EQA73228.1"/>
    <property type="molecule type" value="Genomic_DNA"/>
</dbReference>
<dbReference type="AlphaFoldDB" id="T0FIR2"/>
<dbReference type="Proteomes" id="UP000015442">
    <property type="component" value="Unassembled WGS sequence"/>
</dbReference>
<comment type="caution">
    <text evidence="1">The sequence shown here is derived from an EMBL/GenBank/DDBJ whole genome shotgun (WGS) entry which is preliminary data.</text>
</comment>
<protein>
    <submittedName>
        <fullName evidence="1">Uncharacterized protein</fullName>
    </submittedName>
</protein>